<feature type="compositionally biased region" description="Polar residues" evidence="1">
    <location>
        <begin position="165"/>
        <end position="174"/>
    </location>
</feature>
<feature type="compositionally biased region" description="Basic and acidic residues" evidence="1">
    <location>
        <begin position="231"/>
        <end position="240"/>
    </location>
</feature>
<organism evidence="2 3">
    <name type="scientific">Ridgeia piscesae</name>
    <name type="common">Tubeworm</name>
    <dbReference type="NCBI Taxonomy" id="27915"/>
    <lineage>
        <taxon>Eukaryota</taxon>
        <taxon>Metazoa</taxon>
        <taxon>Spiralia</taxon>
        <taxon>Lophotrochozoa</taxon>
        <taxon>Annelida</taxon>
        <taxon>Polychaeta</taxon>
        <taxon>Sedentaria</taxon>
        <taxon>Canalipalpata</taxon>
        <taxon>Sabellida</taxon>
        <taxon>Siboglinidae</taxon>
        <taxon>Ridgeia</taxon>
    </lineage>
</organism>
<feature type="compositionally biased region" description="Basic and acidic residues" evidence="1">
    <location>
        <begin position="304"/>
        <end position="324"/>
    </location>
</feature>
<feature type="compositionally biased region" description="Basic and acidic residues" evidence="1">
    <location>
        <begin position="267"/>
        <end position="280"/>
    </location>
</feature>
<evidence type="ECO:0000256" key="1">
    <source>
        <dbReference type="SAM" id="MobiDB-lite"/>
    </source>
</evidence>
<evidence type="ECO:0000313" key="2">
    <source>
        <dbReference type="EMBL" id="KAK2179535.1"/>
    </source>
</evidence>
<comment type="caution">
    <text evidence="2">The sequence shown here is derived from an EMBL/GenBank/DDBJ whole genome shotgun (WGS) entry which is preliminary data.</text>
</comment>
<dbReference type="EMBL" id="JAODUO010000485">
    <property type="protein sequence ID" value="KAK2179535.1"/>
    <property type="molecule type" value="Genomic_DNA"/>
</dbReference>
<keyword evidence="3" id="KW-1185">Reference proteome</keyword>
<dbReference type="AlphaFoldDB" id="A0AAD9KZ32"/>
<protein>
    <submittedName>
        <fullName evidence="2">Uncharacterized protein</fullName>
    </submittedName>
</protein>
<dbReference type="Proteomes" id="UP001209878">
    <property type="component" value="Unassembled WGS sequence"/>
</dbReference>
<feature type="region of interest" description="Disordered" evidence="1">
    <location>
        <begin position="267"/>
        <end position="286"/>
    </location>
</feature>
<feature type="compositionally biased region" description="Basic and acidic residues" evidence="1">
    <location>
        <begin position="49"/>
        <end position="69"/>
    </location>
</feature>
<feature type="region of interest" description="Disordered" evidence="1">
    <location>
        <begin position="1"/>
        <end position="256"/>
    </location>
</feature>
<sequence length="341" mass="36523">MLLVLLQLPRGSGPRRSSKDSRGSSGMGSRAHSRTSGDVLARHGTGKRTGADKSARRSTDSKTSADKSTNKRKSTGPSGATAATVKPRAKESLVKASVARPLEAVPRPPPSRHAIHRQQAVQNPPFTQAPADGEPSRRGRPAKVASPRDAKHRSSLGSSSHTSNTRRQSSTASKESIKGTKKSRRKQDGQSSKDHLSRKSDHEPEGGVDGGLAGIAETDAFDEAEESLIVKPERGEDASKETLSVDLTPGNRRRTIDEPLVVPVHYRDLDGSPEQDKCSPTERASAGIVPVTHAAKFGAVANTRKSDDPSTRRRLRPGDGETRSRRQRPCLVRASYSQPAA</sequence>
<gene>
    <name evidence="2" type="ORF">NP493_486g02039</name>
</gene>
<name>A0AAD9KZ32_RIDPI</name>
<accession>A0AAD9KZ32</accession>
<feature type="region of interest" description="Disordered" evidence="1">
    <location>
        <begin position="298"/>
        <end position="341"/>
    </location>
</feature>
<proteinExistence type="predicted"/>
<feature type="compositionally biased region" description="Basic and acidic residues" evidence="1">
    <location>
        <begin position="186"/>
        <end position="205"/>
    </location>
</feature>
<reference evidence="2" key="1">
    <citation type="journal article" date="2023" name="Mol. Biol. Evol.">
        <title>Third-Generation Sequencing Reveals the Adaptive Role of the Epigenome in Three Deep-Sea Polychaetes.</title>
        <authorList>
            <person name="Perez M."/>
            <person name="Aroh O."/>
            <person name="Sun Y."/>
            <person name="Lan Y."/>
            <person name="Juniper S.K."/>
            <person name="Young C.R."/>
            <person name="Angers B."/>
            <person name="Qian P.Y."/>
        </authorList>
    </citation>
    <scope>NUCLEOTIDE SEQUENCE</scope>
    <source>
        <strain evidence="2">R07B-5</strain>
    </source>
</reference>
<evidence type="ECO:0000313" key="3">
    <source>
        <dbReference type="Proteomes" id="UP001209878"/>
    </source>
</evidence>